<dbReference type="EMBL" id="AVBG01000007">
    <property type="protein sequence ID" value="KGP91303.1"/>
    <property type="molecule type" value="Genomic_DNA"/>
</dbReference>
<dbReference type="Pfam" id="PF05816">
    <property type="entry name" value="TelA"/>
    <property type="match status" value="1"/>
</dbReference>
<keyword evidence="3" id="KW-1185">Reference proteome</keyword>
<accession>A0A0A2UX42</accession>
<comment type="caution">
    <text evidence="2">The sequence shown here is derived from an EMBL/GenBank/DDBJ whole genome shotgun (WGS) entry which is preliminary data.</text>
</comment>
<evidence type="ECO:0000313" key="3">
    <source>
        <dbReference type="Proteomes" id="UP000030153"/>
    </source>
</evidence>
<dbReference type="OrthoDB" id="9768858at2"/>
<dbReference type="PANTHER" id="PTHR38432">
    <property type="entry name" value="TELA-LIKE PROTEIN SAOUHSC_01408"/>
    <property type="match status" value="1"/>
</dbReference>
<sequence length="336" mass="38997">MTNYSLQHVSETFQELTGHQQQRAIELAREMNLGKGTIDFGQDVQEQIRTFSHTILEQVKNSNMSSAGMIMNELLENLEHIDPDELSHKRKGFFSKWFRKGDTVHATLSKYQKIGAQMEKTTVRLRRSRESLLHDNEVLEQLYHQNEMYYEELCTLIAAGEMKKVEWLEETLPSLRAELEQTANDLTPQKIQDLDDVTEQLDQRLYDLQVSQQIAMQTAPQIRMIQKANQTLAESIESSILTTLPIWKHQIAIALSQYKQKEAGQSQHKLNRRTDELFKRTAHLYQTGTHSNPALNQTLQETQQDFVDQIRKTIQLQLTETEQRQVAEQTLSSLSE</sequence>
<dbReference type="PANTHER" id="PTHR38432:SF1">
    <property type="entry name" value="TELA-LIKE PROTEIN SAOUHSC_01408"/>
    <property type="match status" value="1"/>
</dbReference>
<proteinExistence type="inferred from homology"/>
<dbReference type="Proteomes" id="UP000030153">
    <property type="component" value="Unassembled WGS sequence"/>
</dbReference>
<name>A0A0A2UX42_9BACI</name>
<evidence type="ECO:0008006" key="4">
    <source>
        <dbReference type="Google" id="ProtNLM"/>
    </source>
</evidence>
<protein>
    <recommendedName>
        <fullName evidence="4">TelA-like protein</fullName>
    </recommendedName>
</protein>
<dbReference type="InterPro" id="IPR008863">
    <property type="entry name" value="Toxic_anion-R_TelA"/>
</dbReference>
<dbReference type="RefSeq" id="WP_036783529.1">
    <property type="nucleotide sequence ID" value="NZ_AVBG01000007.1"/>
</dbReference>
<dbReference type="eggNOG" id="COG3853">
    <property type="taxonomic scope" value="Bacteria"/>
</dbReference>
<dbReference type="STRING" id="1385513.N780_08185"/>
<evidence type="ECO:0000313" key="2">
    <source>
        <dbReference type="EMBL" id="KGP91303.1"/>
    </source>
</evidence>
<evidence type="ECO:0000256" key="1">
    <source>
        <dbReference type="ARBA" id="ARBA00005541"/>
    </source>
</evidence>
<reference evidence="2 3" key="1">
    <citation type="submission" date="2013-08" db="EMBL/GenBank/DDBJ databases">
        <title>Genome of Pontibacillus chungwhensis.</title>
        <authorList>
            <person name="Wang Q."/>
            <person name="Wang G."/>
        </authorList>
    </citation>
    <scope>NUCLEOTIDE SEQUENCE [LARGE SCALE GENOMIC DNA]</scope>
    <source>
        <strain evidence="2 3">BH030062</strain>
    </source>
</reference>
<gene>
    <name evidence="2" type="ORF">N780_08185</name>
</gene>
<dbReference type="AlphaFoldDB" id="A0A0A2UX42"/>
<organism evidence="2 3">
    <name type="scientific">Pontibacillus chungwhensis BH030062</name>
    <dbReference type="NCBI Taxonomy" id="1385513"/>
    <lineage>
        <taxon>Bacteria</taxon>
        <taxon>Bacillati</taxon>
        <taxon>Bacillota</taxon>
        <taxon>Bacilli</taxon>
        <taxon>Bacillales</taxon>
        <taxon>Bacillaceae</taxon>
        <taxon>Pontibacillus</taxon>
    </lineage>
</organism>
<comment type="similarity">
    <text evidence="1">Belongs to the TelA family.</text>
</comment>